<organism evidence="2 3">
    <name type="scientific">Arthrobacter jinronghuae</name>
    <dbReference type="NCBI Taxonomy" id="2964609"/>
    <lineage>
        <taxon>Bacteria</taxon>
        <taxon>Bacillati</taxon>
        <taxon>Actinomycetota</taxon>
        <taxon>Actinomycetes</taxon>
        <taxon>Micrococcales</taxon>
        <taxon>Micrococcaceae</taxon>
        <taxon>Arthrobacter</taxon>
    </lineage>
</organism>
<feature type="region of interest" description="Disordered" evidence="1">
    <location>
        <begin position="126"/>
        <end position="168"/>
    </location>
</feature>
<accession>A0ABT1NR49</accession>
<reference evidence="2 3" key="1">
    <citation type="submission" date="2022-07" db="EMBL/GenBank/DDBJ databases">
        <title>Novel species in genus Arthrobacter.</title>
        <authorList>
            <person name="Liu Y."/>
        </authorList>
    </citation>
    <scope>NUCLEOTIDE SEQUENCE [LARGE SCALE GENOMIC DNA]</scope>
    <source>
        <strain evidence="3">zg-Y859</strain>
    </source>
</reference>
<sequence>MEQQSVDSILSTFFAFSCAGKQTPTRARYLRVALQLRRYLEAEGPGVLCAQDKALLALERTLEPEAAFARLFGAHELAYALSGFLEPEWLLPDLQDRRTQVALTPRLIQWLCNSCLLDPRRDRPAIRSAQAAAAEARKGPARKGPPEKGPAEEGPLRPGPEPGDSPGG</sequence>
<feature type="compositionally biased region" description="Pro residues" evidence="1">
    <location>
        <begin position="157"/>
        <end position="168"/>
    </location>
</feature>
<evidence type="ECO:0000313" key="3">
    <source>
        <dbReference type="Proteomes" id="UP001206924"/>
    </source>
</evidence>
<evidence type="ECO:0000256" key="1">
    <source>
        <dbReference type="SAM" id="MobiDB-lite"/>
    </source>
</evidence>
<comment type="caution">
    <text evidence="2">The sequence shown here is derived from an EMBL/GenBank/DDBJ whole genome shotgun (WGS) entry which is preliminary data.</text>
</comment>
<dbReference type="EMBL" id="JANFLP010000005">
    <property type="protein sequence ID" value="MCQ1949214.1"/>
    <property type="molecule type" value="Genomic_DNA"/>
</dbReference>
<gene>
    <name evidence="2" type="ORF">NNX28_04635</name>
</gene>
<feature type="compositionally biased region" description="Basic and acidic residues" evidence="1">
    <location>
        <begin position="144"/>
        <end position="155"/>
    </location>
</feature>
<dbReference type="RefSeq" id="WP_255864995.1">
    <property type="nucleotide sequence ID" value="NZ_CP104263.1"/>
</dbReference>
<evidence type="ECO:0000313" key="2">
    <source>
        <dbReference type="EMBL" id="MCQ1949214.1"/>
    </source>
</evidence>
<protein>
    <submittedName>
        <fullName evidence="2">Uncharacterized protein</fullName>
    </submittedName>
</protein>
<proteinExistence type="predicted"/>
<dbReference type="Proteomes" id="UP001206924">
    <property type="component" value="Unassembled WGS sequence"/>
</dbReference>
<name>A0ABT1NR49_9MICC</name>
<keyword evidence="3" id="KW-1185">Reference proteome</keyword>